<accession>A0A0D7AZL9</accession>
<evidence type="ECO:0008006" key="4">
    <source>
        <dbReference type="Google" id="ProtNLM"/>
    </source>
</evidence>
<protein>
    <recommendedName>
        <fullName evidence="4">Chromo domain-containing protein</fullName>
    </recommendedName>
</protein>
<feature type="compositionally biased region" description="Polar residues" evidence="1">
    <location>
        <begin position="572"/>
        <end position="581"/>
    </location>
</feature>
<feature type="region of interest" description="Disordered" evidence="1">
    <location>
        <begin position="531"/>
        <end position="638"/>
    </location>
</feature>
<dbReference type="Proteomes" id="UP000054007">
    <property type="component" value="Unassembled WGS sequence"/>
</dbReference>
<organism evidence="2 3">
    <name type="scientific">Cylindrobasidium torrendii FP15055 ss-10</name>
    <dbReference type="NCBI Taxonomy" id="1314674"/>
    <lineage>
        <taxon>Eukaryota</taxon>
        <taxon>Fungi</taxon>
        <taxon>Dikarya</taxon>
        <taxon>Basidiomycota</taxon>
        <taxon>Agaricomycotina</taxon>
        <taxon>Agaricomycetes</taxon>
        <taxon>Agaricomycetidae</taxon>
        <taxon>Agaricales</taxon>
        <taxon>Marasmiineae</taxon>
        <taxon>Physalacriaceae</taxon>
        <taxon>Cylindrobasidium</taxon>
    </lineage>
</organism>
<evidence type="ECO:0000313" key="3">
    <source>
        <dbReference type="Proteomes" id="UP000054007"/>
    </source>
</evidence>
<dbReference type="OrthoDB" id="3061143at2759"/>
<sequence>MTCNPNRPPKPLEGEHILTLSANRHYLLPEFVVRDSHPLFPTEVVPFVGKVYVYRTSLDPSEMEWMKEKTRTGLKIPQGPDAEMAGLGLLELKEGDAIFARPEHAEDCMQDILQAVVSHPGIAFPGDVLDKLIALRNEIIGTADERQDGLTRIELDKRWLPTQSARCSSTGFQTQRQRQRVAPAAATKYEGETDWGLDARRRVLEVFIGVALQSLKSYAPDTYQVLKDNADIRNIPPLGRHDNCAFLATQINMASAVKHESREGLAREMSEFGSEHRDKTDARGGYTCMIASPFLNGHENYEPGRFHLLELGVFVILASTLCVLFSGLRLHGGTPPRAPPGEEVDPNVTRFVTVFYPPSAAFEGRASYTMFAGPRDQPILQTPEYTDIEREHYTHALSVNHANIAADGPGIMERISVVTVIVRFIVQMLIMALRQLPLEYAVKVDAAKILEAVSFDDEETTLDGEKTTVRRTLGPWDNAPPVHGHAADAFKDTDTEAITDPRVKIHRRFREHSSRLGSVIPFCAMPQSLPDEGMEAGKARNAGGRSRATRSSPRKASAVARKGGVRTRRSNDTQLNFQSTARAHKTAVRALVKLDRKRVRSTQSFPPPKRQRRSSASNGPRKASGASLEDHPGGEEEAEEAIDEFIVTGILSHRWDDKNQLFYTVEWGSSGDKEEVPSEEPLSSLTPAADGEGGCLSLLNRYHELNGMSMKVCRATRRHPQTWEVHADKHSDERTPVPAFVTDVQGGMESAGCEEDSGDDSSGGVEDHSGEEDNDAGGVAVEQATDTGSRMTLRKR</sequence>
<dbReference type="AlphaFoldDB" id="A0A0D7AZL9"/>
<evidence type="ECO:0000256" key="1">
    <source>
        <dbReference type="SAM" id="MobiDB-lite"/>
    </source>
</evidence>
<proteinExistence type="predicted"/>
<name>A0A0D7AZL9_9AGAR</name>
<keyword evidence="3" id="KW-1185">Reference proteome</keyword>
<feature type="region of interest" description="Disordered" evidence="1">
    <location>
        <begin position="745"/>
        <end position="796"/>
    </location>
</feature>
<reference evidence="2 3" key="1">
    <citation type="journal article" date="2015" name="Fungal Genet. Biol.">
        <title>Evolution of novel wood decay mechanisms in Agaricales revealed by the genome sequences of Fistulina hepatica and Cylindrobasidium torrendii.</title>
        <authorList>
            <person name="Floudas D."/>
            <person name="Held B.W."/>
            <person name="Riley R."/>
            <person name="Nagy L.G."/>
            <person name="Koehler G."/>
            <person name="Ransdell A.S."/>
            <person name="Younus H."/>
            <person name="Chow J."/>
            <person name="Chiniquy J."/>
            <person name="Lipzen A."/>
            <person name="Tritt A."/>
            <person name="Sun H."/>
            <person name="Haridas S."/>
            <person name="LaButti K."/>
            <person name="Ohm R.A."/>
            <person name="Kues U."/>
            <person name="Blanchette R.A."/>
            <person name="Grigoriev I.V."/>
            <person name="Minto R.E."/>
            <person name="Hibbett D.S."/>
        </authorList>
    </citation>
    <scope>NUCLEOTIDE SEQUENCE [LARGE SCALE GENOMIC DNA]</scope>
    <source>
        <strain evidence="2 3">FP15055 ss-10</strain>
    </source>
</reference>
<gene>
    <name evidence="2" type="ORF">CYLTODRAFT_167026</name>
</gene>
<dbReference type="EMBL" id="KN880756">
    <property type="protein sequence ID" value="KIY62701.1"/>
    <property type="molecule type" value="Genomic_DNA"/>
</dbReference>
<feature type="region of interest" description="Disordered" evidence="1">
    <location>
        <begin position="669"/>
        <end position="688"/>
    </location>
</feature>
<evidence type="ECO:0000313" key="2">
    <source>
        <dbReference type="EMBL" id="KIY62701.1"/>
    </source>
</evidence>